<evidence type="ECO:0000259" key="10">
    <source>
        <dbReference type="Pfam" id="PF19408"/>
    </source>
</evidence>
<sequence>MKKTLLIFSILSAVLKTTLSFSQTTDWQCKTVASEQAIITDQFKIQGISPLVPSRHIVRLYFHIVRRTNGSGGLTTSQVNTALSILRNDFSNTEICFIEKGRSFVNSDYYYDFYTDPAAKFPQLINVNHQSDAINIYLLPPSGWPGAGKAQGIRTNALVVDGYMALTSVITHEVGHCLGLYHTHHGTVSEEGDPDQCPELVNGSNGHNCGDYVWDTPADPNKWSGCLYNGLVTDANGQPYNPDNDNLMSYVDPGCLDVFTSGQIERMHAMINSNYPNILDNVIVKMPVSGPEVVCSSETYTVANTPPGSTITWTASPSGIVSITPNGTSATVTKINQGHFTLKATITHSSFCNSQPIEVGLADIHAGTYTSSDYPIMGPYIANCNQYVYYYTDELPDATNYDWFWPAGWTYVSGQGGPSITLITNNNSGTVGLRVDNICGLAGSPFTKSTSITGPCFQISVYPNPARDKVNVKISDMNGVLGEKPLAYFAEKMPLIKEAHLYNYSGILIESVRYPDGNEKVVFSTVDLPAGNYIIRATDGKDWGSTNLIIQ</sequence>
<reference evidence="11 12" key="1">
    <citation type="submission" date="2019-03" db="EMBL/GenBank/DDBJ databases">
        <title>Genomic Encyclopedia of Type Strains, Phase IV (KMG-IV): sequencing the most valuable type-strain genomes for metagenomic binning, comparative biology and taxonomic classification.</title>
        <authorList>
            <person name="Goeker M."/>
        </authorList>
    </citation>
    <scope>NUCLEOTIDE SEQUENCE [LARGE SCALE GENOMIC DNA]</scope>
    <source>
        <strain evidence="11 12">DSM 21100</strain>
    </source>
</reference>
<evidence type="ECO:0000256" key="8">
    <source>
        <dbReference type="ARBA" id="ARBA00023157"/>
    </source>
</evidence>
<organism evidence="11 12">
    <name type="scientific">Anseongella ginsenosidimutans</name>
    <dbReference type="NCBI Taxonomy" id="496056"/>
    <lineage>
        <taxon>Bacteria</taxon>
        <taxon>Pseudomonadati</taxon>
        <taxon>Bacteroidota</taxon>
        <taxon>Sphingobacteriia</taxon>
        <taxon>Sphingobacteriales</taxon>
        <taxon>Sphingobacteriaceae</taxon>
        <taxon>Anseongella</taxon>
    </lineage>
</organism>
<evidence type="ECO:0000256" key="4">
    <source>
        <dbReference type="ARBA" id="ARBA00022729"/>
    </source>
</evidence>
<dbReference type="InterPro" id="IPR024079">
    <property type="entry name" value="MetalloPept_cat_dom_sf"/>
</dbReference>
<evidence type="ECO:0000256" key="3">
    <source>
        <dbReference type="ARBA" id="ARBA00022723"/>
    </source>
</evidence>
<feature type="domain" description="PKD-like" evidence="10">
    <location>
        <begin position="376"/>
        <end position="441"/>
    </location>
</feature>
<dbReference type="PANTHER" id="PTHR47466:SF1">
    <property type="entry name" value="METALLOPROTEASE MEP1 (AFU_ORTHOLOGUE AFUA_1G07730)-RELATED"/>
    <property type="match status" value="1"/>
</dbReference>
<dbReference type="GO" id="GO:0046872">
    <property type="term" value="F:metal ion binding"/>
    <property type="evidence" value="ECO:0007669"/>
    <property type="project" value="UniProtKB-KW"/>
</dbReference>
<keyword evidence="5" id="KW-0378">Hydrolase</keyword>
<dbReference type="Gene3D" id="3.40.390.10">
    <property type="entry name" value="Collagenase (Catalytic Domain)"/>
    <property type="match status" value="1"/>
</dbReference>
<evidence type="ECO:0000256" key="1">
    <source>
        <dbReference type="ARBA" id="ARBA00008721"/>
    </source>
</evidence>
<evidence type="ECO:0000256" key="6">
    <source>
        <dbReference type="ARBA" id="ARBA00022833"/>
    </source>
</evidence>
<protein>
    <submittedName>
        <fullName evidence="11">Putative secreted protein (Por secretion system target)</fullName>
    </submittedName>
</protein>
<evidence type="ECO:0000259" key="9">
    <source>
        <dbReference type="Pfam" id="PF05572"/>
    </source>
</evidence>
<dbReference type="EMBL" id="SMAD01000032">
    <property type="protein sequence ID" value="TCS83646.1"/>
    <property type="molecule type" value="Genomic_DNA"/>
</dbReference>
<evidence type="ECO:0000256" key="5">
    <source>
        <dbReference type="ARBA" id="ARBA00022801"/>
    </source>
</evidence>
<dbReference type="AlphaFoldDB" id="A0A4R3KJ54"/>
<evidence type="ECO:0000256" key="7">
    <source>
        <dbReference type="ARBA" id="ARBA00023049"/>
    </source>
</evidence>
<comment type="caution">
    <text evidence="11">The sequence shown here is derived from an EMBL/GenBank/DDBJ whole genome shotgun (WGS) entry which is preliminary data.</text>
</comment>
<evidence type="ECO:0000313" key="12">
    <source>
        <dbReference type="Proteomes" id="UP000295807"/>
    </source>
</evidence>
<evidence type="ECO:0000313" key="11">
    <source>
        <dbReference type="EMBL" id="TCS83646.1"/>
    </source>
</evidence>
<evidence type="ECO:0000256" key="2">
    <source>
        <dbReference type="ARBA" id="ARBA00022670"/>
    </source>
</evidence>
<keyword evidence="2" id="KW-0645">Protease</keyword>
<dbReference type="RefSeq" id="WP_132130811.1">
    <property type="nucleotide sequence ID" value="NZ_CP042432.1"/>
</dbReference>
<dbReference type="PANTHER" id="PTHR47466">
    <property type="match status" value="1"/>
</dbReference>
<dbReference type="Pfam" id="PF05572">
    <property type="entry name" value="Peptidase_M43"/>
    <property type="match status" value="1"/>
</dbReference>
<proteinExistence type="inferred from homology"/>
<keyword evidence="8" id="KW-1015">Disulfide bond</keyword>
<name>A0A4R3KJ54_9SPHI</name>
<dbReference type="InterPro" id="IPR008754">
    <property type="entry name" value="Peptidase_M43"/>
</dbReference>
<keyword evidence="6" id="KW-0862">Zinc</keyword>
<dbReference type="SUPFAM" id="SSF55486">
    <property type="entry name" value="Metalloproteases ('zincins'), catalytic domain"/>
    <property type="match status" value="1"/>
</dbReference>
<keyword evidence="4" id="KW-0732">Signal</keyword>
<comment type="similarity">
    <text evidence="1">Belongs to the peptidase M43B family.</text>
</comment>
<keyword evidence="7" id="KW-0482">Metalloprotease</keyword>
<dbReference type="Proteomes" id="UP000295807">
    <property type="component" value="Unassembled WGS sequence"/>
</dbReference>
<accession>A0A4R3KJ54</accession>
<keyword evidence="12" id="KW-1185">Reference proteome</keyword>
<dbReference type="Pfam" id="PF19408">
    <property type="entry name" value="PKD_6"/>
    <property type="match status" value="1"/>
</dbReference>
<dbReference type="OrthoDB" id="6385856at2"/>
<keyword evidence="3" id="KW-0479">Metal-binding</keyword>
<dbReference type="GO" id="GO:0006508">
    <property type="term" value="P:proteolysis"/>
    <property type="evidence" value="ECO:0007669"/>
    <property type="project" value="UniProtKB-KW"/>
</dbReference>
<dbReference type="GO" id="GO:0008237">
    <property type="term" value="F:metallopeptidase activity"/>
    <property type="evidence" value="ECO:0007669"/>
    <property type="project" value="UniProtKB-KW"/>
</dbReference>
<feature type="domain" description="Peptidase M43 pregnancy-associated plasma-A" evidence="9">
    <location>
        <begin position="163"/>
        <end position="271"/>
    </location>
</feature>
<gene>
    <name evidence="11" type="ORF">EDD80_1323</name>
</gene>
<dbReference type="InterPro" id="IPR045829">
    <property type="entry name" value="PKD_6"/>
</dbReference>